<evidence type="ECO:0000259" key="6">
    <source>
        <dbReference type="Pfam" id="PF00294"/>
    </source>
</evidence>
<dbReference type="InterPro" id="IPR050306">
    <property type="entry name" value="PfkB_Carbo_kinase"/>
</dbReference>
<keyword evidence="2" id="KW-0808">Transferase</keyword>
<dbReference type="Pfam" id="PF00294">
    <property type="entry name" value="PfkB"/>
    <property type="match status" value="1"/>
</dbReference>
<dbReference type="PROSITE" id="PS00584">
    <property type="entry name" value="PFKB_KINASES_2"/>
    <property type="match status" value="1"/>
</dbReference>
<evidence type="ECO:0000256" key="5">
    <source>
        <dbReference type="ARBA" id="ARBA00022840"/>
    </source>
</evidence>
<dbReference type="RefSeq" id="WP_344913335.1">
    <property type="nucleotide sequence ID" value="NZ_BAABDL010000125.1"/>
</dbReference>
<dbReference type="EMBL" id="BAABDL010000125">
    <property type="protein sequence ID" value="GAA4077837.1"/>
    <property type="molecule type" value="Genomic_DNA"/>
</dbReference>
<dbReference type="Proteomes" id="UP001501734">
    <property type="component" value="Unassembled WGS sequence"/>
</dbReference>
<reference evidence="8" key="1">
    <citation type="journal article" date="2019" name="Int. J. Syst. Evol. Microbiol.">
        <title>The Global Catalogue of Microorganisms (GCM) 10K type strain sequencing project: providing services to taxonomists for standard genome sequencing and annotation.</title>
        <authorList>
            <consortium name="The Broad Institute Genomics Platform"/>
            <consortium name="The Broad Institute Genome Sequencing Center for Infectious Disease"/>
            <person name="Wu L."/>
            <person name="Ma J."/>
        </authorList>
    </citation>
    <scope>NUCLEOTIDE SEQUENCE [LARGE SCALE GENOMIC DNA]</scope>
    <source>
        <strain evidence="8">JCM 17250</strain>
    </source>
</reference>
<keyword evidence="3" id="KW-0547">Nucleotide-binding</keyword>
<evidence type="ECO:0000256" key="1">
    <source>
        <dbReference type="ARBA" id="ARBA00010688"/>
    </source>
</evidence>
<organism evidence="7 8">
    <name type="scientific">Amphibacillus indicireducens</name>
    <dbReference type="NCBI Taxonomy" id="1076330"/>
    <lineage>
        <taxon>Bacteria</taxon>
        <taxon>Bacillati</taxon>
        <taxon>Bacillota</taxon>
        <taxon>Bacilli</taxon>
        <taxon>Bacillales</taxon>
        <taxon>Bacillaceae</taxon>
        <taxon>Amphibacillus</taxon>
    </lineage>
</organism>
<accession>A0ABP7VZY6</accession>
<name>A0ABP7VZY6_9BACI</name>
<dbReference type="Gene3D" id="3.40.1190.20">
    <property type="match status" value="1"/>
</dbReference>
<dbReference type="InterPro" id="IPR002173">
    <property type="entry name" value="Carboh/pur_kinase_PfkB_CS"/>
</dbReference>
<keyword evidence="8" id="KW-1185">Reference proteome</keyword>
<feature type="domain" description="Carbohydrate kinase PfkB" evidence="6">
    <location>
        <begin position="3"/>
        <end position="306"/>
    </location>
</feature>
<dbReference type="InterPro" id="IPR011611">
    <property type="entry name" value="PfkB_dom"/>
</dbReference>
<evidence type="ECO:0000313" key="8">
    <source>
        <dbReference type="Proteomes" id="UP001501734"/>
    </source>
</evidence>
<evidence type="ECO:0000313" key="7">
    <source>
        <dbReference type="EMBL" id="GAA4077837.1"/>
    </source>
</evidence>
<keyword evidence="5" id="KW-0067">ATP-binding</keyword>
<dbReference type="SUPFAM" id="SSF53613">
    <property type="entry name" value="Ribokinase-like"/>
    <property type="match status" value="1"/>
</dbReference>
<dbReference type="PANTHER" id="PTHR43085">
    <property type="entry name" value="HEXOKINASE FAMILY MEMBER"/>
    <property type="match status" value="1"/>
</dbReference>
<dbReference type="GO" id="GO:0016301">
    <property type="term" value="F:kinase activity"/>
    <property type="evidence" value="ECO:0007669"/>
    <property type="project" value="UniProtKB-KW"/>
</dbReference>
<dbReference type="InterPro" id="IPR029056">
    <property type="entry name" value="Ribokinase-like"/>
</dbReference>
<evidence type="ECO:0000256" key="4">
    <source>
        <dbReference type="ARBA" id="ARBA00022777"/>
    </source>
</evidence>
<sequence length="324" mass="35936">MVDVVTLGETMVLFQPSSQGKITDSQYFLKTIGGAESNVALALARLNHSVRWISKLGKDPFGQLILKTLQAEGVATDYVMTDADHPTAVFFKEARPLRDPAVYYYRKHSAASQLKPTDFNDDWLAEARHLHVTGITPALSHDAFLLVEKTMQRARELGLTVSFDPNIRFKLWSKQEAKEKLLKLLPYSTIFLPGEDELRFLFSEVESIDQIIDQIHSQGVDLVVIKKGTEGSKASLKGKIIEKPAFKVDHVVDSVGAGDAYSAGLLHELLKADLHSINLEQLESALVTANTMGAYATQFQGDWEGAPTEEELNDLLGKEVLIDR</sequence>
<protein>
    <submittedName>
        <fullName evidence="7">Sugar kinase</fullName>
    </submittedName>
</protein>
<evidence type="ECO:0000256" key="3">
    <source>
        <dbReference type="ARBA" id="ARBA00022741"/>
    </source>
</evidence>
<keyword evidence="4 7" id="KW-0418">Kinase</keyword>
<dbReference type="CDD" id="cd01166">
    <property type="entry name" value="KdgK"/>
    <property type="match status" value="1"/>
</dbReference>
<proteinExistence type="inferred from homology"/>
<comment type="caution">
    <text evidence="7">The sequence shown here is derived from an EMBL/GenBank/DDBJ whole genome shotgun (WGS) entry which is preliminary data.</text>
</comment>
<comment type="similarity">
    <text evidence="1">Belongs to the carbohydrate kinase PfkB family.</text>
</comment>
<dbReference type="PANTHER" id="PTHR43085:SF1">
    <property type="entry name" value="PSEUDOURIDINE KINASE-RELATED"/>
    <property type="match status" value="1"/>
</dbReference>
<evidence type="ECO:0000256" key="2">
    <source>
        <dbReference type="ARBA" id="ARBA00022679"/>
    </source>
</evidence>
<gene>
    <name evidence="7" type="ORF">GCM10022410_23100</name>
</gene>